<dbReference type="InterPro" id="IPR018042">
    <property type="entry name" value="Aspartate_kinase_CS"/>
</dbReference>
<dbReference type="SUPFAM" id="SSF53633">
    <property type="entry name" value="Carbamate kinase-like"/>
    <property type="match status" value="1"/>
</dbReference>
<accession>A0A3P5ZFF9</accession>
<dbReference type="GO" id="GO:0009088">
    <property type="term" value="P:threonine biosynthetic process"/>
    <property type="evidence" value="ECO:0007669"/>
    <property type="project" value="UniProtKB-KW"/>
</dbReference>
<gene>
    <name evidence="5" type="ORF">BRAA03T09970Z</name>
    <name evidence="4" type="ORF">BRAPAZ1V2_A03P06390.2</name>
</gene>
<name>A0A3P5ZFF9_BRACM</name>
<evidence type="ECO:0000259" key="3">
    <source>
        <dbReference type="Pfam" id="PF00696"/>
    </source>
</evidence>
<dbReference type="PANTHER" id="PTHR21499">
    <property type="entry name" value="ASPARTATE KINASE"/>
    <property type="match status" value="1"/>
</dbReference>
<dbReference type="Gramene" id="A03p06390.2_BraZ1">
    <property type="protein sequence ID" value="A03p06390.2_BraZ1.CDS"/>
    <property type="gene ID" value="A03g06390.2_BraZ1"/>
</dbReference>
<dbReference type="InterPro" id="IPR001048">
    <property type="entry name" value="Asp/Glu/Uridylate_kinase"/>
</dbReference>
<dbReference type="PANTHER" id="PTHR21499:SF54">
    <property type="entry name" value="ASPARTOKINASE 2, CHLOROPLASTIC"/>
    <property type="match status" value="1"/>
</dbReference>
<dbReference type="Gene3D" id="3.40.1160.10">
    <property type="entry name" value="Acetylglutamate kinase-like"/>
    <property type="match status" value="1"/>
</dbReference>
<sequence length="151" mass="16354">MTASLQLYGVQTPGLALSSKRLEFGAKTSSSAIFRTIEHSCRNIALRVSCEAARVDLIERKETETSSVSGTGKELTCVMKFGGSSVESAERMKEVANLILSFPDERPVIVLSAMGKTTNKLLKAGEKAVTCGVTNVESIEELSFIKELHLR</sequence>
<dbReference type="EMBL" id="LS974619">
    <property type="protein sequence ID" value="CAG7879296.1"/>
    <property type="molecule type" value="Genomic_DNA"/>
</dbReference>
<dbReference type="Pfam" id="PF00696">
    <property type="entry name" value="AA_kinase"/>
    <property type="match status" value="1"/>
</dbReference>
<reference evidence="5" key="1">
    <citation type="submission" date="2018-11" db="EMBL/GenBank/DDBJ databases">
        <authorList>
            <consortium name="Genoscope - CEA"/>
            <person name="William W."/>
        </authorList>
    </citation>
    <scope>NUCLEOTIDE SEQUENCE</scope>
</reference>
<evidence type="ECO:0000313" key="5">
    <source>
        <dbReference type="EMBL" id="VDC78752.1"/>
    </source>
</evidence>
<dbReference type="InterPro" id="IPR042199">
    <property type="entry name" value="AsparK_Bifunc_asparK/hSer_DH"/>
</dbReference>
<dbReference type="InterPro" id="IPR036393">
    <property type="entry name" value="AceGlu_kinase-like_sf"/>
</dbReference>
<feature type="domain" description="Aspartate/glutamate/uridylate kinase" evidence="3">
    <location>
        <begin position="76"/>
        <end position="130"/>
    </location>
</feature>
<keyword evidence="2" id="KW-0791">Threonine biosynthesis</keyword>
<organism evidence="5">
    <name type="scientific">Brassica campestris</name>
    <name type="common">Field mustard</name>
    <dbReference type="NCBI Taxonomy" id="3711"/>
    <lineage>
        <taxon>Eukaryota</taxon>
        <taxon>Viridiplantae</taxon>
        <taxon>Streptophyta</taxon>
        <taxon>Embryophyta</taxon>
        <taxon>Tracheophyta</taxon>
        <taxon>Spermatophyta</taxon>
        <taxon>Magnoliopsida</taxon>
        <taxon>eudicotyledons</taxon>
        <taxon>Gunneridae</taxon>
        <taxon>Pentapetalae</taxon>
        <taxon>rosids</taxon>
        <taxon>malvids</taxon>
        <taxon>Brassicales</taxon>
        <taxon>Brassicaceae</taxon>
        <taxon>Brassiceae</taxon>
        <taxon>Brassica</taxon>
    </lineage>
</organism>
<dbReference type="Proteomes" id="UP000694005">
    <property type="component" value="Chromosome A03"/>
</dbReference>
<evidence type="ECO:0000256" key="2">
    <source>
        <dbReference type="ARBA" id="ARBA00022697"/>
    </source>
</evidence>
<keyword evidence="2" id="KW-0028">Amino-acid biosynthesis</keyword>
<protein>
    <recommendedName>
        <fullName evidence="3">Aspartate/glutamate/uridylate kinase domain-containing protein</fullName>
    </recommendedName>
</protein>
<dbReference type="PROSITE" id="PS00324">
    <property type="entry name" value="ASPARTOKINASE"/>
    <property type="match status" value="1"/>
</dbReference>
<evidence type="ECO:0000313" key="4">
    <source>
        <dbReference type="EMBL" id="CAG7879296.1"/>
    </source>
</evidence>
<comment type="similarity">
    <text evidence="1">Belongs to the aspartokinase family.</text>
</comment>
<dbReference type="GO" id="GO:0004072">
    <property type="term" value="F:aspartate kinase activity"/>
    <property type="evidence" value="ECO:0007669"/>
    <property type="project" value="InterPro"/>
</dbReference>
<dbReference type="EMBL" id="LR031572">
    <property type="protein sequence ID" value="VDC78752.1"/>
    <property type="molecule type" value="Genomic_DNA"/>
</dbReference>
<dbReference type="AlphaFoldDB" id="A0A3P5ZFF9"/>
<proteinExistence type="inferred from homology"/>
<evidence type="ECO:0000256" key="1">
    <source>
        <dbReference type="ARBA" id="ARBA00010122"/>
    </source>
</evidence>
<dbReference type="Gene3D" id="1.20.120.1320">
    <property type="entry name" value="Aspartokinase, catalytic domain"/>
    <property type="match status" value="1"/>
</dbReference>